<dbReference type="CDD" id="cd19769">
    <property type="entry name" value="Bbox2_TRIM16-like"/>
    <property type="match status" value="2"/>
</dbReference>
<dbReference type="Pfam" id="PF25600">
    <property type="entry name" value="TRIM_CC"/>
    <property type="match status" value="2"/>
</dbReference>
<dbReference type="InterPro" id="IPR001841">
    <property type="entry name" value="Znf_RING"/>
</dbReference>
<dbReference type="InterPro" id="IPR000315">
    <property type="entry name" value="Znf_B-box"/>
</dbReference>
<dbReference type="InterPro" id="IPR027370">
    <property type="entry name" value="Znf-RING_euk"/>
</dbReference>
<dbReference type="SUPFAM" id="SSF57845">
    <property type="entry name" value="B-box zinc-binding domain"/>
    <property type="match status" value="2"/>
</dbReference>
<organism evidence="11 12">
    <name type="scientific">Merluccius polli</name>
    <name type="common">Benguela hake</name>
    <name type="synonym">Merluccius cadenati</name>
    <dbReference type="NCBI Taxonomy" id="89951"/>
    <lineage>
        <taxon>Eukaryota</taxon>
        <taxon>Metazoa</taxon>
        <taxon>Chordata</taxon>
        <taxon>Craniata</taxon>
        <taxon>Vertebrata</taxon>
        <taxon>Euteleostomi</taxon>
        <taxon>Actinopterygii</taxon>
        <taxon>Neopterygii</taxon>
        <taxon>Teleostei</taxon>
        <taxon>Neoteleostei</taxon>
        <taxon>Acanthomorphata</taxon>
        <taxon>Zeiogadaria</taxon>
        <taxon>Gadariae</taxon>
        <taxon>Gadiformes</taxon>
        <taxon>Gadoidei</taxon>
        <taxon>Merlucciidae</taxon>
        <taxon>Merluccius</taxon>
    </lineage>
</organism>
<proteinExistence type="predicted"/>
<dbReference type="GO" id="GO:0045087">
    <property type="term" value="P:innate immune response"/>
    <property type="evidence" value="ECO:0007669"/>
    <property type="project" value="UniProtKB-KW"/>
</dbReference>
<dbReference type="SMART" id="SM00449">
    <property type="entry name" value="SPRY"/>
    <property type="match status" value="2"/>
</dbReference>
<feature type="domain" description="B30.2/SPRY" evidence="10">
    <location>
        <begin position="961"/>
        <end position="1154"/>
    </location>
</feature>
<keyword evidence="2" id="KW-0479">Metal-binding</keyword>
<dbReference type="Gene3D" id="3.30.160.60">
    <property type="entry name" value="Classic Zinc Finger"/>
    <property type="match status" value="2"/>
</dbReference>
<dbReference type="FunFam" id="2.60.120.920:FF:000004">
    <property type="entry name" value="Butyrophilin subfamily 1 member A1"/>
    <property type="match status" value="1"/>
</dbReference>
<feature type="coiled-coil region" evidence="7">
    <location>
        <begin position="873"/>
        <end position="911"/>
    </location>
</feature>
<dbReference type="PANTHER" id="PTHR25465">
    <property type="entry name" value="B-BOX DOMAIN CONTAINING"/>
    <property type="match status" value="1"/>
</dbReference>
<keyword evidence="5" id="KW-0391">Immunity</keyword>
<dbReference type="PROSITE" id="PS50119">
    <property type="entry name" value="ZF_BBOX"/>
    <property type="match status" value="2"/>
</dbReference>
<dbReference type="SUPFAM" id="SSF57850">
    <property type="entry name" value="RING/U-box"/>
    <property type="match status" value="2"/>
</dbReference>
<evidence type="ECO:0000313" key="12">
    <source>
        <dbReference type="Proteomes" id="UP001174136"/>
    </source>
</evidence>
<dbReference type="GO" id="GO:0005737">
    <property type="term" value="C:cytoplasm"/>
    <property type="evidence" value="ECO:0007669"/>
    <property type="project" value="UniProtKB-ARBA"/>
</dbReference>
<dbReference type="Pfam" id="PF13765">
    <property type="entry name" value="PRY"/>
    <property type="match status" value="1"/>
</dbReference>
<keyword evidence="12" id="KW-1185">Reference proteome</keyword>
<feature type="domain" description="B box-type" evidence="9">
    <location>
        <begin position="764"/>
        <end position="804"/>
    </location>
</feature>
<dbReference type="Gene3D" id="3.30.40.10">
    <property type="entry name" value="Zinc/RING finger domain, C3HC4 (zinc finger)"/>
    <property type="match status" value="2"/>
</dbReference>
<accession>A0AA47M1A3</accession>
<dbReference type="InterPro" id="IPR043136">
    <property type="entry name" value="B30.2/SPRY_sf"/>
</dbReference>
<dbReference type="Pfam" id="PF00643">
    <property type="entry name" value="zf-B_box"/>
    <property type="match status" value="2"/>
</dbReference>
<dbReference type="CDD" id="cd13733">
    <property type="entry name" value="SPRY_PRY_C-I_1"/>
    <property type="match status" value="1"/>
</dbReference>
<evidence type="ECO:0000256" key="7">
    <source>
        <dbReference type="SAM" id="Coils"/>
    </source>
</evidence>
<evidence type="ECO:0000256" key="5">
    <source>
        <dbReference type="ARBA" id="ARBA00022859"/>
    </source>
</evidence>
<evidence type="ECO:0000256" key="2">
    <source>
        <dbReference type="ARBA" id="ARBA00022723"/>
    </source>
</evidence>
<evidence type="ECO:0000256" key="3">
    <source>
        <dbReference type="ARBA" id="ARBA00022771"/>
    </source>
</evidence>
<evidence type="ECO:0000256" key="6">
    <source>
        <dbReference type="PROSITE-ProRule" id="PRU00024"/>
    </source>
</evidence>
<dbReference type="AlphaFoldDB" id="A0AA47M1A3"/>
<feature type="coiled-coil region" evidence="7">
    <location>
        <begin position="946"/>
        <end position="973"/>
    </location>
</feature>
<keyword evidence="4" id="KW-0862">Zinc</keyword>
<gene>
    <name evidence="11" type="primary">Trim27_11</name>
    <name evidence="11" type="ORF">N1851_033440</name>
</gene>
<dbReference type="InterPro" id="IPR013083">
    <property type="entry name" value="Znf_RING/FYVE/PHD"/>
</dbReference>
<dbReference type="InterPro" id="IPR001870">
    <property type="entry name" value="B30.2/SPRY"/>
</dbReference>
<name>A0AA47M1A3_MERPO</name>
<keyword evidence="7" id="KW-0175">Coiled coil</keyword>
<keyword evidence="3 6" id="KW-0863">Zinc-finger</keyword>
<reference evidence="11" key="1">
    <citation type="journal article" date="2023" name="Front. Mar. Sci.">
        <title>A new Merluccius polli reference genome to investigate the effects of global change in West African waters.</title>
        <authorList>
            <person name="Mateo J.L."/>
            <person name="Blanco-Fernandez C."/>
            <person name="Garcia-Vazquez E."/>
            <person name="Machado-Schiaffino G."/>
        </authorList>
    </citation>
    <scope>NUCLEOTIDE SEQUENCE</scope>
    <source>
        <strain evidence="11">C29</strain>
        <tissue evidence="11">Fin</tissue>
    </source>
</reference>
<dbReference type="InterPro" id="IPR003879">
    <property type="entry name" value="Butyrophylin_SPRY"/>
</dbReference>
<dbReference type="InterPro" id="IPR006574">
    <property type="entry name" value="PRY"/>
</dbReference>
<dbReference type="SMART" id="SM00589">
    <property type="entry name" value="PRY"/>
    <property type="match status" value="1"/>
</dbReference>
<dbReference type="Pfam" id="PF00622">
    <property type="entry name" value="SPRY"/>
    <property type="match status" value="2"/>
</dbReference>
<feature type="domain" description="B30.2/SPRY" evidence="10">
    <location>
        <begin position="381"/>
        <end position="590"/>
    </location>
</feature>
<dbReference type="PANTHER" id="PTHR25465:SF32">
    <property type="entry name" value="BLOODTHIRSTY-RELATED GENE FAMILY, MEMBER 16 ISOFORM X1-RELATED"/>
    <property type="match status" value="1"/>
</dbReference>
<dbReference type="PRINTS" id="PR01407">
    <property type="entry name" value="BUTYPHLNCDUF"/>
</dbReference>
<dbReference type="Gene3D" id="2.60.120.920">
    <property type="match status" value="2"/>
</dbReference>
<evidence type="ECO:0000259" key="8">
    <source>
        <dbReference type="PROSITE" id="PS50089"/>
    </source>
</evidence>
<feature type="coiled-coil region" evidence="7">
    <location>
        <begin position="297"/>
        <end position="335"/>
    </location>
</feature>
<dbReference type="Pfam" id="PF13445">
    <property type="entry name" value="zf-RING_UBOX"/>
    <property type="match status" value="2"/>
</dbReference>
<dbReference type="EMBL" id="JAOPHQ010006358">
    <property type="protein sequence ID" value="KAK0131771.1"/>
    <property type="molecule type" value="Genomic_DNA"/>
</dbReference>
<sequence>MLYPEGQSLLYKPKPLDVEAVLSFWRQTKRILTSRLTDRNYNKVRMASAVTSWSEENFSCSICLDVFNSPVFTPCGHNFCRACITTFWDDKVRYKCPVCNELFHTRPDLRVNTLLSEMVDQFRRSARVKELPCVEPGEVPCDVCTGTQLKAVKSCLVCLISYCHTHLEPHQRIAGLKKHRLVEPMDRLEDRMCKKHDRLLELFCQTDQVCLCLLCTVTDHKSHPVVPLQEEYEMKTAQLGNIESEVQQMIQERQQKIKKIKDTVEHSKADADREIADGEQVLTVLISYIEKERDDFNQMVKEKLKATEKQAEGLIQELEKEIEDLTNRRTEVKQLSHTEDHLDFLQSFRSMKDPPPTRDWTTVEVCPPSYVGTLRRSLDQLEETLNMEIKKRCGAELRVQHAIVDGGGGGGVEFTIIEGGRRLSIGECLIVNKKHARRGPAQVNYGVTHQSLPNNPKRFTLACVVTRQSISSGRFYFEVQVKDLTGVSINRKGLNICTPGEGCWVIEFNNDKLVFKGKAIASLPMRAKLQKVGVFVDYDEGLVSFYDAGARVHIYSATGCTFGEPLYPILSPGTHGGKDSALLIISHKPKPLDVEAVLSFWRQRKRILTSRLRDRNYNKVRMASAITSWSEENFSCAICLDVFNSPVNTPCGHNFCRACITKLWDDQVQCKCPVCNELFHTRPDLRVNTLLSEMVDQFRRSVRVKEQPCVEPGEVPCDVCTGTQLKAVKSCLVCLISYCHTHLEPHQRIAGLKKHRLVEPMDRLEDRMCKKHDRLLELFCQTDQVCLCLLCTVTDHKSHPVVPLQEEYEMKTVQLGNIESEVQQMIQERQQKIKKIKDTVEHSKADADREIADGEQVLNALISYIEKERDDFNQTVKEKLKSTEKQAEGLIKELEQEIEDLTNRSSEVKQLTHTEDHLDFLQSFRSMKDPPTRDWTTVEVCPPSYVGTLRRSLDQLEETLNMEMKKLHGAELRVQQYEVDVTLDPDTAPLQLTLSEDGKQVYYGASHRRLPNNPKRFTLLCVVTRQSISSGRFYFEVQVKDLTGWWLGVARDSINRKIGNICTPGEGCWAIEFNNDKLVFKGEPTVSLPMRAKLQKVGVFVDYDEGLVSFYDVGASVHIYSATGCTFGEPLYPILSPGTHGGGYNPMIISPVNQTD</sequence>
<dbReference type="InterPro" id="IPR003877">
    <property type="entry name" value="SPRY_dom"/>
</dbReference>
<evidence type="ECO:0000256" key="1">
    <source>
        <dbReference type="ARBA" id="ARBA00022588"/>
    </source>
</evidence>
<evidence type="ECO:0000256" key="4">
    <source>
        <dbReference type="ARBA" id="ARBA00022833"/>
    </source>
</evidence>
<dbReference type="GO" id="GO:0008270">
    <property type="term" value="F:zinc ion binding"/>
    <property type="evidence" value="ECO:0007669"/>
    <property type="project" value="UniProtKB-KW"/>
</dbReference>
<feature type="domain" description="B box-type" evidence="9">
    <location>
        <begin position="188"/>
        <end position="228"/>
    </location>
</feature>
<evidence type="ECO:0000313" key="11">
    <source>
        <dbReference type="EMBL" id="KAK0131771.1"/>
    </source>
</evidence>
<dbReference type="InterPro" id="IPR017907">
    <property type="entry name" value="Znf_RING_CS"/>
</dbReference>
<dbReference type="CDD" id="cd19802">
    <property type="entry name" value="Bbox1_TRIM8-like"/>
    <property type="match status" value="2"/>
</dbReference>
<dbReference type="InterPro" id="IPR051051">
    <property type="entry name" value="E3_ubiq-ligase_TRIM/RNF"/>
</dbReference>
<dbReference type="InterPro" id="IPR058030">
    <property type="entry name" value="TRIM8/14/16/25/29/45/65_CC"/>
</dbReference>
<dbReference type="PROSITE" id="PS00518">
    <property type="entry name" value="ZF_RING_1"/>
    <property type="match status" value="2"/>
</dbReference>
<evidence type="ECO:0000259" key="10">
    <source>
        <dbReference type="PROSITE" id="PS50188"/>
    </source>
</evidence>
<dbReference type="InterPro" id="IPR013320">
    <property type="entry name" value="ConA-like_dom_sf"/>
</dbReference>
<dbReference type="SMART" id="SM00336">
    <property type="entry name" value="BBOX"/>
    <property type="match status" value="2"/>
</dbReference>
<feature type="domain" description="RING-type" evidence="8">
    <location>
        <begin position="636"/>
        <end position="676"/>
    </location>
</feature>
<comment type="caution">
    <text evidence="11">The sequence shown here is derived from an EMBL/GenBank/DDBJ whole genome shotgun (WGS) entry which is preliminary data.</text>
</comment>
<keyword evidence="1" id="KW-0399">Innate immunity</keyword>
<feature type="domain" description="RING-type" evidence="8">
    <location>
        <begin position="60"/>
        <end position="100"/>
    </location>
</feature>
<evidence type="ECO:0000259" key="9">
    <source>
        <dbReference type="PROSITE" id="PS50119"/>
    </source>
</evidence>
<dbReference type="SUPFAM" id="SSF49899">
    <property type="entry name" value="Concanavalin A-like lectins/glucanases"/>
    <property type="match status" value="2"/>
</dbReference>
<dbReference type="Gene3D" id="4.10.830.40">
    <property type="match status" value="2"/>
</dbReference>
<dbReference type="Proteomes" id="UP001174136">
    <property type="component" value="Unassembled WGS sequence"/>
</dbReference>
<dbReference type="SMART" id="SM00184">
    <property type="entry name" value="RING"/>
    <property type="match status" value="2"/>
</dbReference>
<protein>
    <submittedName>
        <fullName evidence="11">Zinc finger protein RFP</fullName>
    </submittedName>
</protein>
<dbReference type="PROSITE" id="PS50188">
    <property type="entry name" value="B302_SPRY"/>
    <property type="match status" value="2"/>
</dbReference>
<dbReference type="PROSITE" id="PS50089">
    <property type="entry name" value="ZF_RING_2"/>
    <property type="match status" value="2"/>
</dbReference>